<dbReference type="GO" id="GO:0015035">
    <property type="term" value="F:protein-disulfide reductase activity"/>
    <property type="evidence" value="ECO:0007669"/>
    <property type="project" value="InterPro"/>
</dbReference>
<accession>A0A0F9XFB4</accession>
<reference evidence="6" key="1">
    <citation type="journal article" date="2015" name="Nature">
        <title>Complex archaea that bridge the gap between prokaryotes and eukaryotes.</title>
        <authorList>
            <person name="Spang A."/>
            <person name="Saw J.H."/>
            <person name="Jorgensen S.L."/>
            <person name="Zaremba-Niedzwiedzka K."/>
            <person name="Martijn J."/>
            <person name="Lind A.E."/>
            <person name="van Eijk R."/>
            <person name="Schleper C."/>
            <person name="Guy L."/>
            <person name="Ettema T.J."/>
        </authorList>
    </citation>
    <scope>NUCLEOTIDE SEQUENCE</scope>
</reference>
<dbReference type="Gene3D" id="1.20.1550.10">
    <property type="entry name" value="DsbB-like"/>
    <property type="match status" value="1"/>
</dbReference>
<evidence type="ECO:0000256" key="1">
    <source>
        <dbReference type="ARBA" id="ARBA00004141"/>
    </source>
</evidence>
<feature type="transmembrane region" description="Helical" evidence="5">
    <location>
        <begin position="35"/>
        <end position="58"/>
    </location>
</feature>
<feature type="transmembrane region" description="Helical" evidence="5">
    <location>
        <begin position="12"/>
        <end position="29"/>
    </location>
</feature>
<keyword evidence="2 5" id="KW-0812">Transmembrane</keyword>
<keyword evidence="3 5" id="KW-1133">Transmembrane helix</keyword>
<proteinExistence type="predicted"/>
<dbReference type="EMBL" id="LAZR01000110">
    <property type="protein sequence ID" value="KKN90503.1"/>
    <property type="molecule type" value="Genomic_DNA"/>
</dbReference>
<dbReference type="SUPFAM" id="SSF158442">
    <property type="entry name" value="DsbB-like"/>
    <property type="match status" value="1"/>
</dbReference>
<dbReference type="Pfam" id="PF02600">
    <property type="entry name" value="DsbB"/>
    <property type="match status" value="1"/>
</dbReference>
<evidence type="ECO:0000313" key="6">
    <source>
        <dbReference type="EMBL" id="KKN90503.1"/>
    </source>
</evidence>
<dbReference type="PIRSF" id="PIRSF033913">
    <property type="entry name" value="S-S_format_DsbB"/>
    <property type="match status" value="1"/>
</dbReference>
<organism evidence="6">
    <name type="scientific">marine sediment metagenome</name>
    <dbReference type="NCBI Taxonomy" id="412755"/>
    <lineage>
        <taxon>unclassified sequences</taxon>
        <taxon>metagenomes</taxon>
        <taxon>ecological metagenomes</taxon>
    </lineage>
</organism>
<name>A0A0F9XFB4_9ZZZZ</name>
<dbReference type="InterPro" id="IPR024199">
    <property type="entry name" value="Uncharacterised_DsbB"/>
</dbReference>
<evidence type="ECO:0000256" key="5">
    <source>
        <dbReference type="SAM" id="Phobius"/>
    </source>
</evidence>
<feature type="transmembrane region" description="Helical" evidence="5">
    <location>
        <begin position="128"/>
        <end position="152"/>
    </location>
</feature>
<evidence type="ECO:0000256" key="3">
    <source>
        <dbReference type="ARBA" id="ARBA00022989"/>
    </source>
</evidence>
<evidence type="ECO:0008006" key="7">
    <source>
        <dbReference type="Google" id="ProtNLM"/>
    </source>
</evidence>
<evidence type="ECO:0000256" key="2">
    <source>
        <dbReference type="ARBA" id="ARBA00022692"/>
    </source>
</evidence>
<comment type="subcellular location">
    <subcellularLocation>
        <location evidence="1">Membrane</location>
        <topology evidence="1">Multi-pass membrane protein</topology>
    </subcellularLocation>
</comment>
<dbReference type="InterPro" id="IPR023380">
    <property type="entry name" value="DsbB-like_sf"/>
</dbReference>
<gene>
    <name evidence="6" type="ORF">LCGC14_0228720</name>
</gene>
<dbReference type="AlphaFoldDB" id="A0A0F9XFB4"/>
<dbReference type="InterPro" id="IPR003752">
    <property type="entry name" value="DiS_bond_form_DsbB/BdbC"/>
</dbReference>
<keyword evidence="4 5" id="KW-0472">Membrane</keyword>
<protein>
    <recommendedName>
        <fullName evidence="7">Disulfide bond formation protein B</fullName>
    </recommendedName>
</protein>
<dbReference type="GO" id="GO:0016020">
    <property type="term" value="C:membrane"/>
    <property type="evidence" value="ECO:0007669"/>
    <property type="project" value="UniProtKB-SubCell"/>
</dbReference>
<feature type="transmembrane region" description="Helical" evidence="5">
    <location>
        <begin position="65"/>
        <end position="84"/>
    </location>
</feature>
<sequence>MIETDGILRKTSGLIAGLGSAALLLGALGFEHIGGYAPCTFCLWQRWPHLLAVILGVISLRIRLPWVYIIGALAAATSAVIGIFHTGVERGFWKGLQSCSGNVDLTNVSPERALEIIMTAQVVKCDEVAWQMAGLSMASWNAILSFGLAALWMKAFSRDA</sequence>
<dbReference type="GO" id="GO:0006457">
    <property type="term" value="P:protein folding"/>
    <property type="evidence" value="ECO:0007669"/>
    <property type="project" value="InterPro"/>
</dbReference>
<evidence type="ECO:0000256" key="4">
    <source>
        <dbReference type="ARBA" id="ARBA00023136"/>
    </source>
</evidence>
<comment type="caution">
    <text evidence="6">The sequence shown here is derived from an EMBL/GenBank/DDBJ whole genome shotgun (WGS) entry which is preliminary data.</text>
</comment>